<evidence type="ECO:0000313" key="7">
    <source>
        <dbReference type="Proteomes" id="UP000192343"/>
    </source>
</evidence>
<comment type="similarity">
    <text evidence="1 4">Belongs to the pseudouridine synthase RsuA family.</text>
</comment>
<evidence type="ECO:0000256" key="4">
    <source>
        <dbReference type="RuleBase" id="RU003887"/>
    </source>
</evidence>
<evidence type="ECO:0000256" key="2">
    <source>
        <dbReference type="ARBA" id="ARBA00023235"/>
    </source>
</evidence>
<dbReference type="Gene3D" id="3.30.70.580">
    <property type="entry name" value="Pseudouridine synthase I, catalytic domain, N-terminal subdomain"/>
    <property type="match status" value="1"/>
</dbReference>
<comment type="caution">
    <text evidence="6">The sequence shown here is derived from an EMBL/GenBank/DDBJ whole genome shotgun (WGS) entry which is preliminary data.</text>
</comment>
<dbReference type="SMART" id="SM00363">
    <property type="entry name" value="S4"/>
    <property type="match status" value="1"/>
</dbReference>
<dbReference type="FunFam" id="3.10.290.10:FF:000003">
    <property type="entry name" value="Pseudouridine synthase"/>
    <property type="match status" value="1"/>
</dbReference>
<dbReference type="PROSITE" id="PS50889">
    <property type="entry name" value="S4"/>
    <property type="match status" value="1"/>
</dbReference>
<dbReference type="CDD" id="cd02870">
    <property type="entry name" value="PseudoU_synth_RsuA_like"/>
    <property type="match status" value="1"/>
</dbReference>
<dbReference type="Pfam" id="PF00849">
    <property type="entry name" value="PseudoU_synth_2"/>
    <property type="match status" value="1"/>
</dbReference>
<dbReference type="STRING" id="1963862.B4O97_05865"/>
<reference evidence="6 7" key="1">
    <citation type="submission" date="2017-03" db="EMBL/GenBank/DDBJ databases">
        <title>Draft Genome sequence of Marispirochaeta sp. strain JC444.</title>
        <authorList>
            <person name="Shivani Y."/>
            <person name="Subhash Y."/>
            <person name="Sasikala C."/>
            <person name="Ramana C."/>
        </authorList>
    </citation>
    <scope>NUCLEOTIDE SEQUENCE [LARGE SCALE GENOMIC DNA]</scope>
    <source>
        <strain evidence="6 7">JC444</strain>
    </source>
</reference>
<keyword evidence="3" id="KW-0694">RNA-binding</keyword>
<gene>
    <name evidence="6" type="ORF">B4O97_05865</name>
</gene>
<feature type="domain" description="RNA-binding S4" evidence="5">
    <location>
        <begin position="9"/>
        <end position="68"/>
    </location>
</feature>
<dbReference type="GO" id="GO:0000455">
    <property type="term" value="P:enzyme-directed rRNA pseudouridine synthesis"/>
    <property type="evidence" value="ECO:0007669"/>
    <property type="project" value="UniProtKB-ARBA"/>
</dbReference>
<protein>
    <recommendedName>
        <fullName evidence="4">Pseudouridine synthase</fullName>
        <ecNumber evidence="4">5.4.99.-</ecNumber>
    </recommendedName>
</protein>
<dbReference type="RefSeq" id="WP_083049133.1">
    <property type="nucleotide sequence ID" value="NZ_MWQY01000005.1"/>
</dbReference>
<dbReference type="SUPFAM" id="SSF55120">
    <property type="entry name" value="Pseudouridine synthase"/>
    <property type="match status" value="1"/>
</dbReference>
<organism evidence="6 7">
    <name type="scientific">Marispirochaeta aestuarii</name>
    <dbReference type="NCBI Taxonomy" id="1963862"/>
    <lineage>
        <taxon>Bacteria</taxon>
        <taxon>Pseudomonadati</taxon>
        <taxon>Spirochaetota</taxon>
        <taxon>Spirochaetia</taxon>
        <taxon>Spirochaetales</taxon>
        <taxon>Spirochaetaceae</taxon>
        <taxon>Marispirochaeta</taxon>
    </lineage>
</organism>
<dbReference type="EC" id="5.4.99.-" evidence="4"/>
<dbReference type="InterPro" id="IPR002942">
    <property type="entry name" value="S4_RNA-bd"/>
</dbReference>
<dbReference type="Gene3D" id="3.10.290.10">
    <property type="entry name" value="RNA-binding S4 domain"/>
    <property type="match status" value="1"/>
</dbReference>
<dbReference type="InterPro" id="IPR000748">
    <property type="entry name" value="PsdUridine_synth_RsuA/RluB/E/F"/>
</dbReference>
<dbReference type="NCBIfam" id="TIGR00093">
    <property type="entry name" value="pseudouridine synthase"/>
    <property type="match status" value="1"/>
</dbReference>
<dbReference type="AlphaFoldDB" id="A0A1Y1S1E6"/>
<dbReference type="InterPro" id="IPR036986">
    <property type="entry name" value="S4_RNA-bd_sf"/>
</dbReference>
<dbReference type="PANTHER" id="PTHR47683">
    <property type="entry name" value="PSEUDOURIDINE SYNTHASE FAMILY PROTEIN-RELATED"/>
    <property type="match status" value="1"/>
</dbReference>
<dbReference type="Pfam" id="PF01479">
    <property type="entry name" value="S4"/>
    <property type="match status" value="1"/>
</dbReference>
<dbReference type="SUPFAM" id="SSF55174">
    <property type="entry name" value="Alpha-L RNA-binding motif"/>
    <property type="match status" value="1"/>
</dbReference>
<proteinExistence type="inferred from homology"/>
<dbReference type="EMBL" id="MWQY01000005">
    <property type="protein sequence ID" value="ORC36589.1"/>
    <property type="molecule type" value="Genomic_DNA"/>
</dbReference>
<name>A0A1Y1S1E6_9SPIO</name>
<dbReference type="PROSITE" id="PS01149">
    <property type="entry name" value="PSI_RSU"/>
    <property type="match status" value="1"/>
</dbReference>
<dbReference type="PANTHER" id="PTHR47683:SF2">
    <property type="entry name" value="RNA-BINDING S4 DOMAIN-CONTAINING PROTEIN"/>
    <property type="match status" value="1"/>
</dbReference>
<evidence type="ECO:0000256" key="3">
    <source>
        <dbReference type="PROSITE-ProRule" id="PRU00182"/>
    </source>
</evidence>
<keyword evidence="7" id="KW-1185">Reference proteome</keyword>
<evidence type="ECO:0000259" key="5">
    <source>
        <dbReference type="SMART" id="SM00363"/>
    </source>
</evidence>
<dbReference type="Gene3D" id="3.30.70.1560">
    <property type="entry name" value="Alpha-L RNA-binding motif"/>
    <property type="match status" value="1"/>
</dbReference>
<dbReference type="Proteomes" id="UP000192343">
    <property type="component" value="Unassembled WGS sequence"/>
</dbReference>
<dbReference type="InterPro" id="IPR006145">
    <property type="entry name" value="PsdUridine_synth_RsuA/RluA"/>
</dbReference>
<dbReference type="InterPro" id="IPR042092">
    <property type="entry name" value="PsdUridine_s_RsuA/RluB/E/F_cat"/>
</dbReference>
<sequence>MADNKDNEIRLQVFLARSGIASRRGSEDLIRQGRVRVNGRVITRMGEKVSLGDTVEVDHKKIYPDRRFVYVALYKPKFVVSSLNDPEGRTTVADIIKGKFPFRLFHVGRLDYLSSGLMFLTNDGEFSRFITSPAVGIEKEYLVEVSRPISKELLDSFVRGITIDDEVLSVSSYRLAGEKVAYLILKEGKNREIRRLFHHNKIRVKKLHRVRIGSVNIKGMVPGEYRLLAARDLKELGYRHGGALWS</sequence>
<dbReference type="InterPro" id="IPR020103">
    <property type="entry name" value="PsdUridine_synth_cat_dom_sf"/>
</dbReference>
<evidence type="ECO:0000313" key="6">
    <source>
        <dbReference type="EMBL" id="ORC36589.1"/>
    </source>
</evidence>
<keyword evidence="2 4" id="KW-0413">Isomerase</keyword>
<dbReference type="OrthoDB" id="9807213at2"/>
<dbReference type="CDD" id="cd00165">
    <property type="entry name" value="S4"/>
    <property type="match status" value="1"/>
</dbReference>
<dbReference type="InterPro" id="IPR020094">
    <property type="entry name" value="TruA/RsuA/RluB/E/F_N"/>
</dbReference>
<dbReference type="GO" id="GO:0003723">
    <property type="term" value="F:RNA binding"/>
    <property type="evidence" value="ECO:0007669"/>
    <property type="project" value="UniProtKB-KW"/>
</dbReference>
<accession>A0A1Y1S1E6</accession>
<evidence type="ECO:0000256" key="1">
    <source>
        <dbReference type="ARBA" id="ARBA00008348"/>
    </source>
</evidence>
<dbReference type="GO" id="GO:0120159">
    <property type="term" value="F:rRNA pseudouridine synthase activity"/>
    <property type="evidence" value="ECO:0007669"/>
    <property type="project" value="UniProtKB-ARBA"/>
</dbReference>
<dbReference type="InterPro" id="IPR050343">
    <property type="entry name" value="RsuA_PseudoU_synthase"/>
</dbReference>
<dbReference type="InterPro" id="IPR018496">
    <property type="entry name" value="PsdUridine_synth_RsuA/RluB_CS"/>
</dbReference>